<keyword evidence="1" id="KW-0472">Membrane</keyword>
<keyword evidence="1" id="KW-0812">Transmembrane</keyword>
<comment type="caution">
    <text evidence="2">The sequence shown here is derived from an EMBL/GenBank/DDBJ whole genome shotgun (WGS) entry which is preliminary data.</text>
</comment>
<gene>
    <name evidence="2" type="ORF">NE686_00345</name>
</gene>
<reference evidence="2 3" key="1">
    <citation type="submission" date="2022-06" db="EMBL/GenBank/DDBJ databases">
        <title>Isolation of gut microbiota from human fecal samples.</title>
        <authorList>
            <person name="Pamer E.G."/>
            <person name="Barat B."/>
            <person name="Waligurski E."/>
            <person name="Medina S."/>
            <person name="Paddock L."/>
            <person name="Mostad J."/>
        </authorList>
    </citation>
    <scope>NUCLEOTIDE SEQUENCE [LARGE SCALE GENOMIC DNA]</scope>
    <source>
        <strain evidence="2 3">DFI.7.95</strain>
    </source>
</reference>
<evidence type="ECO:0000313" key="2">
    <source>
        <dbReference type="EMBL" id="MCQ4921517.1"/>
    </source>
</evidence>
<name>A0ABT1S5A9_9FIRM</name>
<keyword evidence="3" id="KW-1185">Reference proteome</keyword>
<proteinExistence type="predicted"/>
<keyword evidence="1" id="KW-1133">Transmembrane helix</keyword>
<protein>
    <submittedName>
        <fullName evidence="2">Uncharacterized protein</fullName>
    </submittedName>
</protein>
<evidence type="ECO:0000256" key="1">
    <source>
        <dbReference type="SAM" id="Phobius"/>
    </source>
</evidence>
<sequence>MIYEIDWRTVIISVFFSSITAHMIVSNLMSKVAENEKDFLNQVRSIVVKTIEEYLTELNSINRL</sequence>
<dbReference type="EMBL" id="JANGAC010000001">
    <property type="protein sequence ID" value="MCQ4921517.1"/>
    <property type="molecule type" value="Genomic_DNA"/>
</dbReference>
<dbReference type="RefSeq" id="WP_256310037.1">
    <property type="nucleotide sequence ID" value="NZ_JANGAC010000001.1"/>
</dbReference>
<feature type="transmembrane region" description="Helical" evidence="1">
    <location>
        <begin position="7"/>
        <end position="25"/>
    </location>
</feature>
<evidence type="ECO:0000313" key="3">
    <source>
        <dbReference type="Proteomes" id="UP001524478"/>
    </source>
</evidence>
<organism evidence="2 3">
    <name type="scientific">Tissierella carlieri</name>
    <dbReference type="NCBI Taxonomy" id="689904"/>
    <lineage>
        <taxon>Bacteria</taxon>
        <taxon>Bacillati</taxon>
        <taxon>Bacillota</taxon>
        <taxon>Tissierellia</taxon>
        <taxon>Tissierellales</taxon>
        <taxon>Tissierellaceae</taxon>
        <taxon>Tissierella</taxon>
    </lineage>
</organism>
<accession>A0ABT1S5A9</accession>
<dbReference type="Proteomes" id="UP001524478">
    <property type="component" value="Unassembled WGS sequence"/>
</dbReference>